<accession>A0A0L6W5X3</accession>
<organism evidence="1 2">
    <name type="scientific">Thermincola ferriacetica</name>
    <dbReference type="NCBI Taxonomy" id="281456"/>
    <lineage>
        <taxon>Bacteria</taxon>
        <taxon>Bacillati</taxon>
        <taxon>Bacillota</taxon>
        <taxon>Clostridia</taxon>
        <taxon>Eubacteriales</taxon>
        <taxon>Thermincolaceae</taxon>
        <taxon>Thermincola</taxon>
    </lineage>
</organism>
<dbReference type="PATRIC" id="fig|281456.6.peg.495"/>
<dbReference type="InterPro" id="IPR025914">
    <property type="entry name" value="SpoVAE"/>
</dbReference>
<comment type="caution">
    <text evidence="1">The sequence shown here is derived from an EMBL/GenBank/DDBJ whole genome shotgun (WGS) entry which is preliminary data.</text>
</comment>
<gene>
    <name evidence="1" type="ORF">Tfer_0467</name>
</gene>
<dbReference type="Proteomes" id="UP000037175">
    <property type="component" value="Unassembled WGS sequence"/>
</dbReference>
<evidence type="ECO:0000313" key="2">
    <source>
        <dbReference type="Proteomes" id="UP000037175"/>
    </source>
</evidence>
<dbReference type="Pfam" id="PF14097">
    <property type="entry name" value="SpoVAE"/>
    <property type="match status" value="1"/>
</dbReference>
<dbReference type="AlphaFoldDB" id="A0A0L6W5X3"/>
<keyword evidence="2" id="KW-1185">Reference proteome</keyword>
<sequence length="202" mass="21427">MKKQTRKVIIVTDGDMVAKRTVEIAARNVGARCISLSAGNPTPISGQQAVELIKLTPHDPVVLMVDDRGNTGFGKGEQVLDYVVRHPEIDVLGVVAVASNTSGIQGTRVDKSITRDGVIVDGPVDKYGQPEPANHKYLEGDTVSVLNSLDVKVIIGLGDIGKMDMADDISNGAPLTTLALQEVINRSGYKNGRNDGSKDPGK</sequence>
<protein>
    <submittedName>
        <fullName evidence="1">Stage V sporulation protein ae</fullName>
    </submittedName>
</protein>
<evidence type="ECO:0000313" key="1">
    <source>
        <dbReference type="EMBL" id="KNZ70788.1"/>
    </source>
</evidence>
<proteinExistence type="predicted"/>
<name>A0A0L6W5X3_9FIRM</name>
<reference evidence="2" key="1">
    <citation type="submission" date="2015-07" db="EMBL/GenBank/DDBJ databases">
        <title>Complete Genome of Thermincola ferriacetica strain Z-0001T.</title>
        <authorList>
            <person name="Lusk B."/>
            <person name="Badalamenti J.P."/>
            <person name="Parameswaran P."/>
            <person name="Bond D.R."/>
            <person name="Torres C.I."/>
        </authorList>
    </citation>
    <scope>NUCLEOTIDE SEQUENCE [LARGE SCALE GENOMIC DNA]</scope>
    <source>
        <strain evidence="2">Z-0001</strain>
    </source>
</reference>
<dbReference type="EMBL" id="LGTE01000002">
    <property type="protein sequence ID" value="KNZ70788.1"/>
    <property type="molecule type" value="Genomic_DNA"/>
</dbReference>
<dbReference type="RefSeq" id="WP_052216696.1">
    <property type="nucleotide sequence ID" value="NZ_LGTE01000002.1"/>
</dbReference>